<evidence type="ECO:0000313" key="5">
    <source>
        <dbReference type="EMBL" id="RIX50163.1"/>
    </source>
</evidence>
<keyword evidence="5" id="KW-0378">Hydrolase</keyword>
<dbReference type="EMBL" id="QXQA01000016">
    <property type="protein sequence ID" value="RIX50163.1"/>
    <property type="molecule type" value="Genomic_DNA"/>
</dbReference>
<dbReference type="CDD" id="cd07721">
    <property type="entry name" value="yflN-like_MBL-fold"/>
    <property type="match status" value="1"/>
</dbReference>
<gene>
    <name evidence="5" type="ORF">D3P08_21685</name>
</gene>
<protein>
    <submittedName>
        <fullName evidence="5">MBL fold metallo-hydrolase</fullName>
    </submittedName>
</protein>
<sequence>MTAYYPLEIEFEFNGLKQSIWPVILQDESDVILIDCGYPDFLPLLENAALRHSIQLETVTKIILTHDDMDHTGSAAALKRKYPHLEIYAFESEAPYIEGTKKSLRLAQAEATLNRLAGEEKSSAEQFIRFLESIEHVPVDRTLNDNDILPWCGGVQVIHTPGHTPGHISLYLPSEQTLIAADAVVIEDGRLEIANPGYCLDLKEAVRSVQKLLDYEISRLICYHGGIFQGDAKKALQQLVRDYETMEERP</sequence>
<evidence type="ECO:0000256" key="1">
    <source>
        <dbReference type="ARBA" id="ARBA00034221"/>
    </source>
</evidence>
<reference evidence="5 6" key="1">
    <citation type="submission" date="2018-09" db="EMBL/GenBank/DDBJ databases">
        <title>Paenibacillus aracenensis nov. sp. isolated from a cave in southern Spain.</title>
        <authorList>
            <person name="Jurado V."/>
            <person name="Gutierrez-Patricio S."/>
            <person name="Gonzalez-Pimentel J.L."/>
            <person name="Miller A.Z."/>
            <person name="Laiz L."/>
            <person name="Saiz-Jimenez C."/>
        </authorList>
    </citation>
    <scope>NUCLEOTIDE SEQUENCE [LARGE SCALE GENOMIC DNA]</scope>
    <source>
        <strain evidence="5 6">DSM 22867</strain>
    </source>
</reference>
<comment type="catalytic activity">
    <reaction evidence="3">
        <text>3',5'-cyclic UMP + H2O = UMP + H(+)</text>
        <dbReference type="Rhea" id="RHEA:70575"/>
        <dbReference type="ChEBI" id="CHEBI:15377"/>
        <dbReference type="ChEBI" id="CHEBI:15378"/>
        <dbReference type="ChEBI" id="CHEBI:57865"/>
        <dbReference type="ChEBI" id="CHEBI:184387"/>
    </reaction>
    <physiologicalReaction direction="left-to-right" evidence="3">
        <dbReference type="Rhea" id="RHEA:70576"/>
    </physiologicalReaction>
</comment>
<evidence type="ECO:0000313" key="6">
    <source>
        <dbReference type="Proteomes" id="UP000266482"/>
    </source>
</evidence>
<dbReference type="PANTHER" id="PTHR42951:SF15">
    <property type="entry name" value="METALLO-BETA-LACTAMASE SUPERFAMILY PROTEIN"/>
    <property type="match status" value="1"/>
</dbReference>
<comment type="function">
    <text evidence="2">Counteracts the endogenous Pycsar antiviral defense system. Phosphodiesterase that enables metal-dependent hydrolysis of host cyclic nucleotide Pycsar defense signals such as cCMP and cUMP.</text>
</comment>
<dbReference type="Pfam" id="PF00753">
    <property type="entry name" value="Lactamase_B"/>
    <property type="match status" value="1"/>
</dbReference>
<dbReference type="AlphaFoldDB" id="A0A3A1UV65"/>
<dbReference type="PANTHER" id="PTHR42951">
    <property type="entry name" value="METALLO-BETA-LACTAMASE DOMAIN-CONTAINING"/>
    <property type="match status" value="1"/>
</dbReference>
<name>A0A3A1UV65_9BACL</name>
<dbReference type="SUPFAM" id="SSF56281">
    <property type="entry name" value="Metallo-hydrolase/oxidoreductase"/>
    <property type="match status" value="1"/>
</dbReference>
<feature type="domain" description="Metallo-beta-lactamase" evidence="4">
    <location>
        <begin position="19"/>
        <end position="224"/>
    </location>
</feature>
<dbReference type="InterPro" id="IPR036866">
    <property type="entry name" value="RibonucZ/Hydroxyglut_hydro"/>
</dbReference>
<organism evidence="5 6">
    <name type="scientific">Paenibacillus nanensis</name>
    <dbReference type="NCBI Taxonomy" id="393251"/>
    <lineage>
        <taxon>Bacteria</taxon>
        <taxon>Bacillati</taxon>
        <taxon>Bacillota</taxon>
        <taxon>Bacilli</taxon>
        <taxon>Bacillales</taxon>
        <taxon>Paenibacillaceae</taxon>
        <taxon>Paenibacillus</taxon>
    </lineage>
</organism>
<evidence type="ECO:0000256" key="2">
    <source>
        <dbReference type="ARBA" id="ARBA00034301"/>
    </source>
</evidence>
<comment type="caution">
    <text evidence="5">The sequence shown here is derived from an EMBL/GenBank/DDBJ whole genome shotgun (WGS) entry which is preliminary data.</text>
</comment>
<dbReference type="GO" id="GO:0016787">
    <property type="term" value="F:hydrolase activity"/>
    <property type="evidence" value="ECO:0007669"/>
    <property type="project" value="UniProtKB-KW"/>
</dbReference>
<dbReference type="RefSeq" id="WP_119602212.1">
    <property type="nucleotide sequence ID" value="NZ_QXQA01000016.1"/>
</dbReference>
<accession>A0A3A1UV65</accession>
<comment type="catalytic activity">
    <reaction evidence="1">
        <text>3',5'-cyclic CMP + H2O = CMP + H(+)</text>
        <dbReference type="Rhea" id="RHEA:72675"/>
        <dbReference type="ChEBI" id="CHEBI:15377"/>
        <dbReference type="ChEBI" id="CHEBI:15378"/>
        <dbReference type="ChEBI" id="CHEBI:58003"/>
        <dbReference type="ChEBI" id="CHEBI:60377"/>
    </reaction>
    <physiologicalReaction direction="left-to-right" evidence="1">
        <dbReference type="Rhea" id="RHEA:72676"/>
    </physiologicalReaction>
</comment>
<dbReference type="SMART" id="SM00849">
    <property type="entry name" value="Lactamase_B"/>
    <property type="match status" value="1"/>
</dbReference>
<dbReference type="Gene3D" id="3.60.15.10">
    <property type="entry name" value="Ribonuclease Z/Hydroxyacylglutathione hydrolase-like"/>
    <property type="match status" value="1"/>
</dbReference>
<dbReference type="InterPro" id="IPR001279">
    <property type="entry name" value="Metallo-B-lactamas"/>
</dbReference>
<evidence type="ECO:0000256" key="3">
    <source>
        <dbReference type="ARBA" id="ARBA00048505"/>
    </source>
</evidence>
<evidence type="ECO:0000259" key="4">
    <source>
        <dbReference type="SMART" id="SM00849"/>
    </source>
</evidence>
<dbReference type="Proteomes" id="UP000266482">
    <property type="component" value="Unassembled WGS sequence"/>
</dbReference>
<dbReference type="OrthoDB" id="9802248at2"/>
<proteinExistence type="predicted"/>
<dbReference type="InterPro" id="IPR050855">
    <property type="entry name" value="NDM-1-like"/>
</dbReference>
<keyword evidence="6" id="KW-1185">Reference proteome</keyword>